<dbReference type="EC" id="3.1.-.-" evidence="3"/>
<dbReference type="SUPFAM" id="SSF54060">
    <property type="entry name" value="His-Me finger endonucleases"/>
    <property type="match status" value="1"/>
</dbReference>
<organism evidence="3 4">
    <name type="scientific">Streptomyces bikiniensis</name>
    <dbReference type="NCBI Taxonomy" id="1896"/>
    <lineage>
        <taxon>Bacteria</taxon>
        <taxon>Bacillati</taxon>
        <taxon>Actinomycetota</taxon>
        <taxon>Actinomycetes</taxon>
        <taxon>Kitasatosporales</taxon>
        <taxon>Streptomycetaceae</taxon>
        <taxon>Streptomyces</taxon>
    </lineage>
</organism>
<keyword evidence="3" id="KW-0540">Nuclease</keyword>
<dbReference type="InterPro" id="IPR044925">
    <property type="entry name" value="His-Me_finger_sf"/>
</dbReference>
<dbReference type="RefSeq" id="WP_399621680.1">
    <property type="nucleotide sequence ID" value="NZ_JBITYT010000023.1"/>
</dbReference>
<evidence type="ECO:0000259" key="2">
    <source>
        <dbReference type="Pfam" id="PF13392"/>
    </source>
</evidence>
<name>A0ABW8D1Z1_STRBI</name>
<dbReference type="Proteomes" id="UP001614391">
    <property type="component" value="Unassembled WGS sequence"/>
</dbReference>
<feature type="region of interest" description="Disordered" evidence="1">
    <location>
        <begin position="1"/>
        <end position="26"/>
    </location>
</feature>
<comment type="caution">
    <text evidence="3">The sequence shown here is derived from an EMBL/GenBank/DDBJ whole genome shotgun (WGS) entry which is preliminary data.</text>
</comment>
<gene>
    <name evidence="3" type="ORF">ACIGW0_31495</name>
</gene>
<dbReference type="InterPro" id="IPR003615">
    <property type="entry name" value="HNH_nuc"/>
</dbReference>
<evidence type="ECO:0000256" key="1">
    <source>
        <dbReference type="SAM" id="MobiDB-lite"/>
    </source>
</evidence>
<sequence length="190" mass="21164">MGSRREEERGREADRTGRRARHRDRTAGGVTRFLSVVGTDGRYVVSSEGTVWGPAGAPLKPRIGSDRRYYVSLSPRPGDPQKNRAVHEVVLSTFVGPRPEGHDGDHINRDPADNRLCNLRWLSAAENRGVHRGAAHHLVRLKEAEVLEMRRRAGNGEKARRLASDHGVSVSTVRHILAGRSWAWLMGESE</sequence>
<dbReference type="GO" id="GO:0016787">
    <property type="term" value="F:hydrolase activity"/>
    <property type="evidence" value="ECO:0007669"/>
    <property type="project" value="UniProtKB-KW"/>
</dbReference>
<protein>
    <submittedName>
        <fullName evidence="3">HNH endonuclease signature motif containing protein</fullName>
        <ecNumber evidence="3">3.1.-.-</ecNumber>
    </submittedName>
</protein>
<evidence type="ECO:0000313" key="3">
    <source>
        <dbReference type="EMBL" id="MFI9123866.1"/>
    </source>
</evidence>
<proteinExistence type="predicted"/>
<evidence type="ECO:0000313" key="4">
    <source>
        <dbReference type="Proteomes" id="UP001614391"/>
    </source>
</evidence>
<dbReference type="Pfam" id="PF13392">
    <property type="entry name" value="HNH_3"/>
    <property type="match status" value="1"/>
</dbReference>
<accession>A0ABW8D1Z1</accession>
<dbReference type="Gene3D" id="3.90.75.20">
    <property type="match status" value="1"/>
</dbReference>
<keyword evidence="3" id="KW-0378">Hydrolase</keyword>
<keyword evidence="4" id="KW-1185">Reference proteome</keyword>
<feature type="compositionally biased region" description="Basic and acidic residues" evidence="1">
    <location>
        <begin position="1"/>
        <end position="17"/>
    </location>
</feature>
<dbReference type="GO" id="GO:0004519">
    <property type="term" value="F:endonuclease activity"/>
    <property type="evidence" value="ECO:0007669"/>
    <property type="project" value="UniProtKB-KW"/>
</dbReference>
<keyword evidence="3" id="KW-0255">Endonuclease</keyword>
<feature type="domain" description="HNH nuclease" evidence="2">
    <location>
        <begin position="84"/>
        <end position="127"/>
    </location>
</feature>
<reference evidence="3 4" key="1">
    <citation type="submission" date="2024-10" db="EMBL/GenBank/DDBJ databases">
        <title>The Natural Products Discovery Center: Release of the First 8490 Sequenced Strains for Exploring Actinobacteria Biosynthetic Diversity.</title>
        <authorList>
            <person name="Kalkreuter E."/>
            <person name="Kautsar S.A."/>
            <person name="Yang D."/>
            <person name="Bader C.D."/>
            <person name="Teijaro C.N."/>
            <person name="Fluegel L."/>
            <person name="Davis C.M."/>
            <person name="Simpson J.R."/>
            <person name="Lauterbach L."/>
            <person name="Steele A.D."/>
            <person name="Gui C."/>
            <person name="Meng S."/>
            <person name="Li G."/>
            <person name="Viehrig K."/>
            <person name="Ye F."/>
            <person name="Su P."/>
            <person name="Kiefer A.F."/>
            <person name="Nichols A."/>
            <person name="Cepeda A.J."/>
            <person name="Yan W."/>
            <person name="Fan B."/>
            <person name="Jiang Y."/>
            <person name="Adhikari A."/>
            <person name="Zheng C.-J."/>
            <person name="Schuster L."/>
            <person name="Cowan T.M."/>
            <person name="Smanski M.J."/>
            <person name="Chevrette M.G."/>
            <person name="De Carvalho L.P.S."/>
            <person name="Shen B."/>
        </authorList>
    </citation>
    <scope>NUCLEOTIDE SEQUENCE [LARGE SCALE GENOMIC DNA]</scope>
    <source>
        <strain evidence="3 4">NPDC053346</strain>
    </source>
</reference>
<dbReference type="EMBL" id="JBITYT010000023">
    <property type="protein sequence ID" value="MFI9123866.1"/>
    <property type="molecule type" value="Genomic_DNA"/>
</dbReference>